<dbReference type="PANTHER" id="PTHR42718:SF27">
    <property type="entry name" value="TRANSPORTER, PUTATIVE-RELATED"/>
    <property type="match status" value="1"/>
</dbReference>
<dbReference type="InterPro" id="IPR020846">
    <property type="entry name" value="MFS_dom"/>
</dbReference>
<feature type="transmembrane region" description="Helical" evidence="6">
    <location>
        <begin position="180"/>
        <end position="200"/>
    </location>
</feature>
<name>A0ABR3X4E1_9PEZI</name>
<sequence length="532" mass="56120">MASTTTGVELVTVARDGATDSPVPSPPAEPALLLGDASPNTDGPRPSLSRFRTVVIVFQLSLVNFMNSTVAGLVTVGLPAISADVHLPEKLALWPASVTNLATASTLMIAGAASDVIGPRVVDIVGCFLVGAATLAGAASRTGEQLVGMRALQGIALSLHFASSVGVLTSSLPASKARNLAFACLGLSQPMGFSFGLVIGGVLVDTTGWRTGWWISGSVILALSLVGMWALPSHRKNRSVVQVLQECWDKVDWVGAGLASAFMALSSYLLAVLSSDPRRIREAGSILILCLAVAAVPAFAYWVHYRVQVNKPALIPNSLWRNKAFSTICATVTLSFAVLVSMELFASLFFQEIQHLSALQASVRILPSLVVGTLLNLGTGLLVHRIPALWLVSISSLLCAGAPLLMAVIQPQWTYWANAFFAQLLQPISGDVLFTVGLIIISETFPEDKQSLAGAVFNTASQFGSALGLAVMQIVSALVKQAEERKAGVSEDDALFAGYKASFWTMFLLMMLCILLCVVGLRGAGRVGVKRD</sequence>
<feature type="transmembrane region" description="Helical" evidence="6">
    <location>
        <begin position="212"/>
        <end position="231"/>
    </location>
</feature>
<evidence type="ECO:0000256" key="5">
    <source>
        <dbReference type="SAM" id="MobiDB-lite"/>
    </source>
</evidence>
<feature type="transmembrane region" description="Helical" evidence="6">
    <location>
        <begin position="389"/>
        <end position="409"/>
    </location>
</feature>
<protein>
    <recommendedName>
        <fullName evidence="7">Major facilitator superfamily (MFS) profile domain-containing protein</fullName>
    </recommendedName>
</protein>
<feature type="transmembrane region" description="Helical" evidence="6">
    <location>
        <begin position="151"/>
        <end position="168"/>
    </location>
</feature>
<keyword evidence="9" id="KW-1185">Reference proteome</keyword>
<proteinExistence type="predicted"/>
<feature type="transmembrane region" description="Helical" evidence="6">
    <location>
        <begin position="251"/>
        <end position="271"/>
    </location>
</feature>
<feature type="transmembrane region" description="Helical" evidence="6">
    <location>
        <begin position="362"/>
        <end position="382"/>
    </location>
</feature>
<gene>
    <name evidence="8" type="ORF">VTK73DRAFT_2411</name>
</gene>
<dbReference type="InterPro" id="IPR036259">
    <property type="entry name" value="MFS_trans_sf"/>
</dbReference>
<organism evidence="8 9">
    <name type="scientific">Phialemonium thermophilum</name>
    <dbReference type="NCBI Taxonomy" id="223376"/>
    <lineage>
        <taxon>Eukaryota</taxon>
        <taxon>Fungi</taxon>
        <taxon>Dikarya</taxon>
        <taxon>Ascomycota</taxon>
        <taxon>Pezizomycotina</taxon>
        <taxon>Sordariomycetes</taxon>
        <taxon>Sordariomycetidae</taxon>
        <taxon>Cephalothecales</taxon>
        <taxon>Cephalothecaceae</taxon>
        <taxon>Phialemonium</taxon>
    </lineage>
</organism>
<feature type="transmembrane region" description="Helical" evidence="6">
    <location>
        <begin position="501"/>
        <end position="521"/>
    </location>
</feature>
<keyword evidence="3 6" id="KW-1133">Transmembrane helix</keyword>
<evidence type="ECO:0000256" key="1">
    <source>
        <dbReference type="ARBA" id="ARBA00004141"/>
    </source>
</evidence>
<accession>A0ABR3X4E1</accession>
<dbReference type="PROSITE" id="PS50850">
    <property type="entry name" value="MFS"/>
    <property type="match status" value="1"/>
</dbReference>
<evidence type="ECO:0000256" key="6">
    <source>
        <dbReference type="SAM" id="Phobius"/>
    </source>
</evidence>
<comment type="caution">
    <text evidence="8">The sequence shown here is derived from an EMBL/GenBank/DDBJ whole genome shotgun (WGS) entry which is preliminary data.</text>
</comment>
<dbReference type="InterPro" id="IPR011701">
    <property type="entry name" value="MFS"/>
</dbReference>
<dbReference type="Pfam" id="PF07690">
    <property type="entry name" value="MFS_1"/>
    <property type="match status" value="1"/>
</dbReference>
<evidence type="ECO:0000256" key="3">
    <source>
        <dbReference type="ARBA" id="ARBA00022989"/>
    </source>
</evidence>
<evidence type="ECO:0000259" key="7">
    <source>
        <dbReference type="PROSITE" id="PS50850"/>
    </source>
</evidence>
<feature type="transmembrane region" description="Helical" evidence="6">
    <location>
        <begin position="121"/>
        <end position="139"/>
    </location>
</feature>
<feature type="transmembrane region" description="Helical" evidence="6">
    <location>
        <begin position="415"/>
        <end position="440"/>
    </location>
</feature>
<feature type="transmembrane region" description="Helical" evidence="6">
    <location>
        <begin position="324"/>
        <end position="350"/>
    </location>
</feature>
<feature type="domain" description="Major facilitator superfamily (MFS) profile" evidence="7">
    <location>
        <begin position="56"/>
        <end position="525"/>
    </location>
</feature>
<dbReference type="Proteomes" id="UP001586593">
    <property type="component" value="Unassembled WGS sequence"/>
</dbReference>
<evidence type="ECO:0000256" key="2">
    <source>
        <dbReference type="ARBA" id="ARBA00022692"/>
    </source>
</evidence>
<feature type="transmembrane region" description="Helical" evidence="6">
    <location>
        <begin position="452"/>
        <end position="475"/>
    </location>
</feature>
<feature type="transmembrane region" description="Helical" evidence="6">
    <location>
        <begin position="283"/>
        <end position="303"/>
    </location>
</feature>
<feature type="transmembrane region" description="Helical" evidence="6">
    <location>
        <begin position="93"/>
        <end position="114"/>
    </location>
</feature>
<feature type="region of interest" description="Disordered" evidence="5">
    <location>
        <begin position="15"/>
        <end position="45"/>
    </location>
</feature>
<keyword evidence="2 6" id="KW-0812">Transmembrane</keyword>
<dbReference type="Gene3D" id="1.20.1250.20">
    <property type="entry name" value="MFS general substrate transporter like domains"/>
    <property type="match status" value="2"/>
</dbReference>
<evidence type="ECO:0000313" key="8">
    <source>
        <dbReference type="EMBL" id="KAL1870819.1"/>
    </source>
</evidence>
<evidence type="ECO:0000313" key="9">
    <source>
        <dbReference type="Proteomes" id="UP001586593"/>
    </source>
</evidence>
<feature type="transmembrane region" description="Helical" evidence="6">
    <location>
        <begin position="54"/>
        <end position="81"/>
    </location>
</feature>
<reference evidence="8 9" key="1">
    <citation type="journal article" date="2024" name="Commun. Biol.">
        <title>Comparative genomic analysis of thermophilic fungi reveals convergent evolutionary adaptations and gene losses.</title>
        <authorList>
            <person name="Steindorff A.S."/>
            <person name="Aguilar-Pontes M.V."/>
            <person name="Robinson A.J."/>
            <person name="Andreopoulos B."/>
            <person name="LaButti K."/>
            <person name="Kuo A."/>
            <person name="Mondo S."/>
            <person name="Riley R."/>
            <person name="Otillar R."/>
            <person name="Haridas S."/>
            <person name="Lipzen A."/>
            <person name="Grimwood J."/>
            <person name="Schmutz J."/>
            <person name="Clum A."/>
            <person name="Reid I.D."/>
            <person name="Moisan M.C."/>
            <person name="Butler G."/>
            <person name="Nguyen T.T.M."/>
            <person name="Dewar K."/>
            <person name="Conant G."/>
            <person name="Drula E."/>
            <person name="Henrissat B."/>
            <person name="Hansel C."/>
            <person name="Singer S."/>
            <person name="Hutchinson M.I."/>
            <person name="de Vries R.P."/>
            <person name="Natvig D.O."/>
            <person name="Powell A.J."/>
            <person name="Tsang A."/>
            <person name="Grigoriev I.V."/>
        </authorList>
    </citation>
    <scope>NUCLEOTIDE SEQUENCE [LARGE SCALE GENOMIC DNA]</scope>
    <source>
        <strain evidence="8 9">ATCC 24622</strain>
    </source>
</reference>
<comment type="subcellular location">
    <subcellularLocation>
        <location evidence="1">Membrane</location>
        <topology evidence="1">Multi-pass membrane protein</topology>
    </subcellularLocation>
</comment>
<dbReference type="PANTHER" id="PTHR42718">
    <property type="entry name" value="MAJOR FACILITATOR SUPERFAMILY MULTIDRUG TRANSPORTER MFSC"/>
    <property type="match status" value="1"/>
</dbReference>
<evidence type="ECO:0000256" key="4">
    <source>
        <dbReference type="ARBA" id="ARBA00023136"/>
    </source>
</evidence>
<keyword evidence="4 6" id="KW-0472">Membrane</keyword>
<dbReference type="SUPFAM" id="SSF103473">
    <property type="entry name" value="MFS general substrate transporter"/>
    <property type="match status" value="1"/>
</dbReference>
<dbReference type="EMBL" id="JAZHXJ010000167">
    <property type="protein sequence ID" value="KAL1870819.1"/>
    <property type="molecule type" value="Genomic_DNA"/>
</dbReference>